<proteinExistence type="predicted"/>
<evidence type="ECO:0000256" key="1">
    <source>
        <dbReference type="SAM" id="Phobius"/>
    </source>
</evidence>
<organism evidence="2">
    <name type="scientific">viral metagenome</name>
    <dbReference type="NCBI Taxonomy" id="1070528"/>
    <lineage>
        <taxon>unclassified sequences</taxon>
        <taxon>metagenomes</taxon>
        <taxon>organismal metagenomes</taxon>
    </lineage>
</organism>
<reference evidence="2" key="1">
    <citation type="journal article" date="2020" name="Nature">
        <title>Giant virus diversity and host interactions through global metagenomics.</title>
        <authorList>
            <person name="Schulz F."/>
            <person name="Roux S."/>
            <person name="Paez-Espino D."/>
            <person name="Jungbluth S."/>
            <person name="Walsh D.A."/>
            <person name="Denef V.J."/>
            <person name="McMahon K.D."/>
            <person name="Konstantinidis K.T."/>
            <person name="Eloe-Fadrosh E.A."/>
            <person name="Kyrpides N.C."/>
            <person name="Woyke T."/>
        </authorList>
    </citation>
    <scope>NUCLEOTIDE SEQUENCE</scope>
    <source>
        <strain evidence="2">GVMAG-M-3300023174-24</strain>
    </source>
</reference>
<keyword evidence="1" id="KW-0812">Transmembrane</keyword>
<name>A0A6C0DKH4_9ZZZZ</name>
<accession>A0A6C0DKH4</accession>
<sequence>MNIKPKPILHIIVFSMDITLIVLAVVIVVFVFLFYINHVNERNN</sequence>
<protein>
    <submittedName>
        <fullName evidence="2">Uncharacterized protein</fullName>
    </submittedName>
</protein>
<dbReference type="EMBL" id="MN739635">
    <property type="protein sequence ID" value="QHT17426.1"/>
    <property type="molecule type" value="Genomic_DNA"/>
</dbReference>
<dbReference type="AlphaFoldDB" id="A0A6C0DKH4"/>
<feature type="transmembrane region" description="Helical" evidence="1">
    <location>
        <begin position="12"/>
        <end position="36"/>
    </location>
</feature>
<keyword evidence="1" id="KW-1133">Transmembrane helix</keyword>
<keyword evidence="1" id="KW-0472">Membrane</keyword>
<evidence type="ECO:0000313" key="2">
    <source>
        <dbReference type="EMBL" id="QHT17426.1"/>
    </source>
</evidence>